<dbReference type="AlphaFoldDB" id="A0A0V1KMM1"/>
<comment type="caution">
    <text evidence="1">The sequence shown here is derived from an EMBL/GenBank/DDBJ whole genome shotgun (WGS) entry which is preliminary data.</text>
</comment>
<proteinExistence type="predicted"/>
<name>A0A0V1KMM1_9BILA</name>
<evidence type="ECO:0000313" key="2">
    <source>
        <dbReference type="Proteomes" id="UP000054721"/>
    </source>
</evidence>
<sequence>MHLEWYTAGPPIQHPFTLHLPTTPSTTELSCEAEREAKSSQSQEQFGYLVVYGWRTLPISIHNDAPSYHFIHHFLVALYRPHTPPAPILTYIPSHHISTAQSQCNTPILPSTIYLEL</sequence>
<evidence type="ECO:0000313" key="1">
    <source>
        <dbReference type="EMBL" id="KRZ48538.1"/>
    </source>
</evidence>
<dbReference type="Proteomes" id="UP000054721">
    <property type="component" value="Unassembled WGS sequence"/>
</dbReference>
<accession>A0A0V1KMM1</accession>
<dbReference type="EMBL" id="JYDW01000392">
    <property type="protein sequence ID" value="KRZ48538.1"/>
    <property type="molecule type" value="Genomic_DNA"/>
</dbReference>
<protein>
    <submittedName>
        <fullName evidence="1">Uncharacterized protein</fullName>
    </submittedName>
</protein>
<reference evidence="1 2" key="1">
    <citation type="submission" date="2015-05" db="EMBL/GenBank/DDBJ databases">
        <title>Evolution of Trichinella species and genotypes.</title>
        <authorList>
            <person name="Korhonen P.K."/>
            <person name="Edoardo P."/>
            <person name="Giuseppe L.R."/>
            <person name="Gasser R.B."/>
        </authorList>
    </citation>
    <scope>NUCLEOTIDE SEQUENCE [LARGE SCALE GENOMIC DNA]</scope>
    <source>
        <strain evidence="1">ISS10</strain>
    </source>
</reference>
<dbReference type="OrthoDB" id="5920377at2759"/>
<keyword evidence="2" id="KW-1185">Reference proteome</keyword>
<organism evidence="1 2">
    <name type="scientific">Trichinella nativa</name>
    <dbReference type="NCBI Taxonomy" id="6335"/>
    <lineage>
        <taxon>Eukaryota</taxon>
        <taxon>Metazoa</taxon>
        <taxon>Ecdysozoa</taxon>
        <taxon>Nematoda</taxon>
        <taxon>Enoplea</taxon>
        <taxon>Dorylaimia</taxon>
        <taxon>Trichinellida</taxon>
        <taxon>Trichinellidae</taxon>
        <taxon>Trichinella</taxon>
    </lineage>
</organism>
<gene>
    <name evidence="1" type="ORF">T02_12658</name>
</gene>